<evidence type="ECO:0000259" key="4">
    <source>
        <dbReference type="SMART" id="SM00043"/>
    </source>
</evidence>
<dbReference type="Gene3D" id="3.10.450.10">
    <property type="match status" value="1"/>
</dbReference>
<accession>A0A5A7QIH4</accession>
<feature type="domain" description="Cystatin" evidence="4">
    <location>
        <begin position="36"/>
        <end position="126"/>
    </location>
</feature>
<proteinExistence type="predicted"/>
<dbReference type="GO" id="GO:0004869">
    <property type="term" value="F:cysteine-type endopeptidase inhibitor activity"/>
    <property type="evidence" value="ECO:0007669"/>
    <property type="project" value="UniProtKB-KW"/>
</dbReference>
<comment type="caution">
    <text evidence="5">The sequence shown here is derived from an EMBL/GenBank/DDBJ whole genome shotgun (WGS) entry which is preliminary data.</text>
</comment>
<dbReference type="EMBL" id="BKCP01007181">
    <property type="protein sequence ID" value="GER44894.1"/>
    <property type="molecule type" value="Genomic_DNA"/>
</dbReference>
<dbReference type="AlphaFoldDB" id="A0A5A7QIH4"/>
<keyword evidence="6" id="KW-1185">Reference proteome</keyword>
<name>A0A5A7QIH4_STRAF</name>
<dbReference type="InterPro" id="IPR000010">
    <property type="entry name" value="Cystatin_dom"/>
</dbReference>
<dbReference type="Proteomes" id="UP000325081">
    <property type="component" value="Unassembled WGS sequence"/>
</dbReference>
<dbReference type="CDD" id="cd00042">
    <property type="entry name" value="CY"/>
    <property type="match status" value="1"/>
</dbReference>
<dbReference type="OrthoDB" id="2016588at2759"/>
<evidence type="ECO:0000256" key="3">
    <source>
        <dbReference type="SAM" id="SignalP"/>
    </source>
</evidence>
<evidence type="ECO:0000256" key="2">
    <source>
        <dbReference type="ARBA" id="ARBA00022704"/>
    </source>
</evidence>
<evidence type="ECO:0000313" key="5">
    <source>
        <dbReference type="EMBL" id="GER44894.1"/>
    </source>
</evidence>
<feature type="chain" id="PRO_5022717630" evidence="3">
    <location>
        <begin position="24"/>
        <end position="134"/>
    </location>
</feature>
<gene>
    <name evidence="5" type="ORF">STAS_21824</name>
</gene>
<dbReference type="SMART" id="SM00043">
    <property type="entry name" value="CY"/>
    <property type="match status" value="1"/>
</dbReference>
<protein>
    <submittedName>
        <fullName evidence="5">Cysteine proteinase inhibitor</fullName>
    </submittedName>
</protein>
<keyword evidence="3" id="KW-0732">Signal</keyword>
<dbReference type="SUPFAM" id="SSF54403">
    <property type="entry name" value="Cystatin/monellin"/>
    <property type="match status" value="1"/>
</dbReference>
<organism evidence="5 6">
    <name type="scientific">Striga asiatica</name>
    <name type="common">Asiatic witchweed</name>
    <name type="synonym">Buchnera asiatica</name>
    <dbReference type="NCBI Taxonomy" id="4170"/>
    <lineage>
        <taxon>Eukaryota</taxon>
        <taxon>Viridiplantae</taxon>
        <taxon>Streptophyta</taxon>
        <taxon>Embryophyta</taxon>
        <taxon>Tracheophyta</taxon>
        <taxon>Spermatophyta</taxon>
        <taxon>Magnoliopsida</taxon>
        <taxon>eudicotyledons</taxon>
        <taxon>Gunneridae</taxon>
        <taxon>Pentapetalae</taxon>
        <taxon>asterids</taxon>
        <taxon>lamiids</taxon>
        <taxon>Lamiales</taxon>
        <taxon>Orobanchaceae</taxon>
        <taxon>Buchnereae</taxon>
        <taxon>Striga</taxon>
    </lineage>
</organism>
<dbReference type="InterPro" id="IPR046350">
    <property type="entry name" value="Cystatin_sf"/>
</dbReference>
<dbReference type="Pfam" id="PF16845">
    <property type="entry name" value="SQAPI"/>
    <property type="match status" value="1"/>
</dbReference>
<dbReference type="PANTHER" id="PTHR47364:SF2">
    <property type="entry name" value="CYSTEINE PROTEINASE INHIBITOR 5"/>
    <property type="match status" value="1"/>
</dbReference>
<keyword evidence="2" id="KW-0789">Thiol protease inhibitor</keyword>
<sequence length="134" mass="15010">MASKPLSPLQVFALMLTFSTAFSKIIRNPNLDQKSLRVGGARPISDPRNPKVIKAAVFAVVEHNRLAKTNLIFQSVINGTVQDVGGQLYRLVISAFDGSDGPENYLARVYDKPWQHLKILISFEKIRKISRVNF</sequence>
<feature type="signal peptide" evidence="3">
    <location>
        <begin position="1"/>
        <end position="23"/>
    </location>
</feature>
<dbReference type="PANTHER" id="PTHR47364">
    <property type="entry name" value="CYSTEINE PROTEINASE INHIBITOR 5"/>
    <property type="match status" value="1"/>
</dbReference>
<keyword evidence="1" id="KW-0646">Protease inhibitor</keyword>
<evidence type="ECO:0000313" key="6">
    <source>
        <dbReference type="Proteomes" id="UP000325081"/>
    </source>
</evidence>
<evidence type="ECO:0000256" key="1">
    <source>
        <dbReference type="ARBA" id="ARBA00022690"/>
    </source>
</evidence>
<reference evidence="6" key="1">
    <citation type="journal article" date="2019" name="Curr. Biol.">
        <title>Genome Sequence of Striga asiatica Provides Insight into the Evolution of Plant Parasitism.</title>
        <authorList>
            <person name="Yoshida S."/>
            <person name="Kim S."/>
            <person name="Wafula E.K."/>
            <person name="Tanskanen J."/>
            <person name="Kim Y.M."/>
            <person name="Honaas L."/>
            <person name="Yang Z."/>
            <person name="Spallek T."/>
            <person name="Conn C.E."/>
            <person name="Ichihashi Y."/>
            <person name="Cheong K."/>
            <person name="Cui S."/>
            <person name="Der J.P."/>
            <person name="Gundlach H."/>
            <person name="Jiao Y."/>
            <person name="Hori C."/>
            <person name="Ishida J.K."/>
            <person name="Kasahara H."/>
            <person name="Kiba T."/>
            <person name="Kim M.S."/>
            <person name="Koo N."/>
            <person name="Laohavisit A."/>
            <person name="Lee Y.H."/>
            <person name="Lumba S."/>
            <person name="McCourt P."/>
            <person name="Mortimer J.C."/>
            <person name="Mutuku J.M."/>
            <person name="Nomura T."/>
            <person name="Sasaki-Sekimoto Y."/>
            <person name="Seto Y."/>
            <person name="Wang Y."/>
            <person name="Wakatake T."/>
            <person name="Sakakibara H."/>
            <person name="Demura T."/>
            <person name="Yamaguchi S."/>
            <person name="Yoneyama K."/>
            <person name="Manabe R.I."/>
            <person name="Nelson D.C."/>
            <person name="Schulman A.H."/>
            <person name="Timko M.P."/>
            <person name="dePamphilis C.W."/>
            <person name="Choi D."/>
            <person name="Shirasu K."/>
        </authorList>
    </citation>
    <scope>NUCLEOTIDE SEQUENCE [LARGE SCALE GENOMIC DNA]</scope>
    <source>
        <strain evidence="6">cv. UVA1</strain>
    </source>
</reference>